<comment type="caution">
    <text evidence="1">The sequence shown here is derived from an EMBL/GenBank/DDBJ whole genome shotgun (WGS) entry which is preliminary data.</text>
</comment>
<organism evidence="1 2">
    <name type="scientific">Zophobas morio</name>
    <dbReference type="NCBI Taxonomy" id="2755281"/>
    <lineage>
        <taxon>Eukaryota</taxon>
        <taxon>Metazoa</taxon>
        <taxon>Ecdysozoa</taxon>
        <taxon>Arthropoda</taxon>
        <taxon>Hexapoda</taxon>
        <taxon>Insecta</taxon>
        <taxon>Pterygota</taxon>
        <taxon>Neoptera</taxon>
        <taxon>Endopterygota</taxon>
        <taxon>Coleoptera</taxon>
        <taxon>Polyphaga</taxon>
        <taxon>Cucujiformia</taxon>
        <taxon>Tenebrionidae</taxon>
        <taxon>Zophobas</taxon>
    </lineage>
</organism>
<protein>
    <submittedName>
        <fullName evidence="1">Uncharacterized protein</fullName>
    </submittedName>
</protein>
<evidence type="ECO:0000313" key="2">
    <source>
        <dbReference type="Proteomes" id="UP001168821"/>
    </source>
</evidence>
<dbReference type="Proteomes" id="UP001168821">
    <property type="component" value="Unassembled WGS sequence"/>
</dbReference>
<keyword evidence="2" id="KW-1185">Reference proteome</keyword>
<reference evidence="1" key="1">
    <citation type="journal article" date="2023" name="G3 (Bethesda)">
        <title>Whole genome assemblies of Zophobas morio and Tenebrio molitor.</title>
        <authorList>
            <person name="Kaur S."/>
            <person name="Stinson S.A."/>
            <person name="diCenzo G.C."/>
        </authorList>
    </citation>
    <scope>NUCLEOTIDE SEQUENCE</scope>
    <source>
        <strain evidence="1">QUZm001</strain>
    </source>
</reference>
<sequence length="82" mass="9224">MNCTYWLSSDVTMLKIALDVKLPKKSSTVWRCCCSPLQSGDVSSSDVTMLKIALDVKLLKKSSTLWGCCCRQMSRCSRLPWT</sequence>
<gene>
    <name evidence="1" type="ORF">Zmor_014962</name>
</gene>
<proteinExistence type="predicted"/>
<dbReference type="EMBL" id="JALNTZ010000004">
    <property type="protein sequence ID" value="KAJ3655852.1"/>
    <property type="molecule type" value="Genomic_DNA"/>
</dbReference>
<name>A0AA38MGQ5_9CUCU</name>
<dbReference type="AlphaFoldDB" id="A0AA38MGQ5"/>
<evidence type="ECO:0000313" key="1">
    <source>
        <dbReference type="EMBL" id="KAJ3655852.1"/>
    </source>
</evidence>
<accession>A0AA38MGQ5</accession>